<keyword evidence="4" id="KW-1185">Reference proteome</keyword>
<organism evidence="3 4">
    <name type="scientific">Curvularia kusanoi</name>
    <name type="common">Cochliobolus kusanoi</name>
    <dbReference type="NCBI Taxonomy" id="90978"/>
    <lineage>
        <taxon>Eukaryota</taxon>
        <taxon>Fungi</taxon>
        <taxon>Dikarya</taxon>
        <taxon>Ascomycota</taxon>
        <taxon>Pezizomycotina</taxon>
        <taxon>Dothideomycetes</taxon>
        <taxon>Pleosporomycetidae</taxon>
        <taxon>Pleosporales</taxon>
        <taxon>Pleosporineae</taxon>
        <taxon>Pleosporaceae</taxon>
        <taxon>Curvularia</taxon>
    </lineage>
</organism>
<feature type="region of interest" description="Disordered" evidence="2">
    <location>
        <begin position="459"/>
        <end position="487"/>
    </location>
</feature>
<evidence type="ECO:0000313" key="3">
    <source>
        <dbReference type="EMBL" id="KAF3003440.1"/>
    </source>
</evidence>
<dbReference type="AlphaFoldDB" id="A0A9P4TFH1"/>
<sequence>MMRSPASYTLDNLLDYVIASPNNPFTNKQALQFPFGPVEFTERLILGDDGVYFKSLVLHIGYWGFGTDKCWASMFGSKVLFYRDDNTVPSVPGDPGVVLTEVASMSYLYKSRDGYYSKWQTPFSFITPKAFTGSWEERTGKALEMLNLLVSVLFQCNDYLCGLSGGRNCDIRDQFEKLCMMIIESGSDGRYTYVSRRDHDIALRCRKLVTEKCKELEEKAVMLDIQLSEALKHRRVLSDMQTQQDREITELFELKAETDKKILEMTQVMAAPRRYELDTLIDKILKAEGSPYRDRQELLDLLGDALFEQRDLAGGDLSTVALHIGLWRKSSSRCTRYWAVIIDDDVSYRIGDRKELKLPRGDEPRAPYSDKKAQFELEAPFRYTAPAAFINVKDTKEAWKQADLHLDAMIKVLFLRERLVSSIGAKEGNLLEQFQKFMNILHVQSGNIRAREIADTQWTIPEHDHEGRRAPRELSIHSPKRPKPATISEVHQMPGLLTSDQEAQEPASTPSKKPKETLVREATLSCLTRTKRSLQDSEEKDAALEAKLQEAEKRMSTLEVQLADAEQNRVNQLADSDQKLADLKAKINKDCEQDISELSCQFKEKWDEAQEQHRVELAEAVQEKEKRIGNLLQLFLGNLQSSKSTAERAANMARTGNW</sequence>
<evidence type="ECO:0000313" key="4">
    <source>
        <dbReference type="Proteomes" id="UP000801428"/>
    </source>
</evidence>
<accession>A0A9P4TFH1</accession>
<dbReference type="Proteomes" id="UP000801428">
    <property type="component" value="Unassembled WGS sequence"/>
</dbReference>
<feature type="compositionally biased region" description="Basic and acidic residues" evidence="2">
    <location>
        <begin position="461"/>
        <end position="475"/>
    </location>
</feature>
<evidence type="ECO:0000256" key="1">
    <source>
        <dbReference type="SAM" id="Coils"/>
    </source>
</evidence>
<gene>
    <name evidence="3" type="ORF">E8E13_002126</name>
</gene>
<feature type="coiled-coil region" evidence="1">
    <location>
        <begin position="534"/>
        <end position="575"/>
    </location>
</feature>
<proteinExistence type="predicted"/>
<keyword evidence="1" id="KW-0175">Coiled coil</keyword>
<name>A0A9P4TFH1_CURKU</name>
<protein>
    <submittedName>
        <fullName evidence="3">Uncharacterized protein</fullName>
    </submittedName>
</protein>
<reference evidence="3" key="1">
    <citation type="submission" date="2019-04" db="EMBL/GenBank/DDBJ databases">
        <title>Sequencing of skin fungus with MAO and IRED activity.</title>
        <authorList>
            <person name="Marsaioli A.J."/>
            <person name="Bonatto J.M.C."/>
            <person name="Reis Junior O."/>
        </authorList>
    </citation>
    <scope>NUCLEOTIDE SEQUENCE</scope>
    <source>
        <strain evidence="3">30M1</strain>
    </source>
</reference>
<dbReference type="EMBL" id="SWKU01000009">
    <property type="protein sequence ID" value="KAF3003440.1"/>
    <property type="molecule type" value="Genomic_DNA"/>
</dbReference>
<comment type="caution">
    <text evidence="3">The sequence shown here is derived from an EMBL/GenBank/DDBJ whole genome shotgun (WGS) entry which is preliminary data.</text>
</comment>
<evidence type="ECO:0000256" key="2">
    <source>
        <dbReference type="SAM" id="MobiDB-lite"/>
    </source>
</evidence>